<dbReference type="PANTHER" id="PTHR42734:SF9">
    <property type="entry name" value="ZINC IMPORT ATP-BINDING PROTEIN ZNUC"/>
    <property type="match status" value="1"/>
</dbReference>
<keyword evidence="6" id="KW-0864">Zinc transport</keyword>
<dbReference type="InterPro" id="IPR050153">
    <property type="entry name" value="Metal_Ion_Import_ABC"/>
</dbReference>
<keyword evidence="4" id="KW-0862">Zinc</keyword>
<dbReference type="GO" id="GO:0016887">
    <property type="term" value="F:ATP hydrolysis activity"/>
    <property type="evidence" value="ECO:0007669"/>
    <property type="project" value="InterPro"/>
</dbReference>
<evidence type="ECO:0000259" key="10">
    <source>
        <dbReference type="PROSITE" id="PS50893"/>
    </source>
</evidence>
<accession>A0A345PBU9</accession>
<keyword evidence="8" id="KW-0406">Ion transport</keyword>
<evidence type="ECO:0000256" key="8">
    <source>
        <dbReference type="ARBA" id="ARBA00023065"/>
    </source>
</evidence>
<keyword evidence="3" id="KW-0547">Nucleotide-binding</keyword>
<gene>
    <name evidence="11" type="ORF">HYN46_16250</name>
</gene>
<evidence type="ECO:0000256" key="4">
    <source>
        <dbReference type="ARBA" id="ARBA00022833"/>
    </source>
</evidence>
<protein>
    <submittedName>
        <fullName evidence="11">Metal ABC transporter ATP-binding protein</fullName>
    </submittedName>
</protein>
<dbReference type="GO" id="GO:0005524">
    <property type="term" value="F:ATP binding"/>
    <property type="evidence" value="ECO:0007669"/>
    <property type="project" value="UniProtKB-KW"/>
</dbReference>
<evidence type="ECO:0000313" key="11">
    <source>
        <dbReference type="EMBL" id="AXI04758.1"/>
    </source>
</evidence>
<dbReference type="PROSITE" id="PS00211">
    <property type="entry name" value="ABC_TRANSPORTER_1"/>
    <property type="match status" value="1"/>
</dbReference>
<evidence type="ECO:0000256" key="9">
    <source>
        <dbReference type="ARBA" id="ARBA00023136"/>
    </source>
</evidence>
<evidence type="ECO:0000256" key="6">
    <source>
        <dbReference type="ARBA" id="ARBA00022906"/>
    </source>
</evidence>
<feature type="domain" description="ABC transporter" evidence="10">
    <location>
        <begin position="9"/>
        <end position="223"/>
    </location>
</feature>
<keyword evidence="5 11" id="KW-0067">ATP-binding</keyword>
<dbReference type="PROSITE" id="PS50893">
    <property type="entry name" value="ABC_TRANSPORTER_2"/>
    <property type="match status" value="1"/>
</dbReference>
<reference evidence="11 12" key="1">
    <citation type="submission" date="2018-07" db="EMBL/GenBank/DDBJ databases">
        <title>Genome sequencing of Moraxellaceae gen. HYN0046.</title>
        <authorList>
            <person name="Kim M."/>
            <person name="Yi H."/>
        </authorList>
    </citation>
    <scope>NUCLEOTIDE SEQUENCE [LARGE SCALE GENOMIC DNA]</scope>
    <source>
        <strain evidence="11 12">HYN0046</strain>
    </source>
</reference>
<sequence length="279" mass="31364">MPSSSPPLVVIHNASVKFDQKSALNQVSLTLLPREIVSLIGPNGAGKSTLVKVVLGLQKLSSGSRDVQKNLKIGYVPQRFHLSKSLPLRVRDLFALTKIIPSLFHQILEETGATPLLDRDVQDLSGGERQRVLLARALLTQPDLLVLDEPMQGLDIHSEAELYAYVRTLPERYGCAILMVSHDLQWVMQGTQRVICLNHHICCSGTPANVLKDPAYQAIFGTERVPYEHHHDHCRHEDLHHERHDHIPVQPHLHPEVSADLIEIDLRQAPKKTQHESQH</sequence>
<evidence type="ECO:0000256" key="1">
    <source>
        <dbReference type="ARBA" id="ARBA00022448"/>
    </source>
</evidence>
<dbReference type="AlphaFoldDB" id="A0A345PBU9"/>
<dbReference type="OrthoDB" id="9780942at2"/>
<dbReference type="GO" id="GO:0010043">
    <property type="term" value="P:response to zinc ion"/>
    <property type="evidence" value="ECO:0007669"/>
    <property type="project" value="TreeGrafter"/>
</dbReference>
<keyword evidence="1" id="KW-0813">Transport</keyword>
<keyword evidence="12" id="KW-1185">Reference proteome</keyword>
<dbReference type="PANTHER" id="PTHR42734">
    <property type="entry name" value="METAL TRANSPORT SYSTEM ATP-BINDING PROTEIN TM_0124-RELATED"/>
    <property type="match status" value="1"/>
</dbReference>
<evidence type="ECO:0000256" key="7">
    <source>
        <dbReference type="ARBA" id="ARBA00022967"/>
    </source>
</evidence>
<name>A0A345PBU9_9GAMM</name>
<dbReference type="GO" id="GO:0006829">
    <property type="term" value="P:zinc ion transport"/>
    <property type="evidence" value="ECO:0007669"/>
    <property type="project" value="UniProtKB-KW"/>
</dbReference>
<dbReference type="KEGG" id="mbah:HYN46_16250"/>
<evidence type="ECO:0000256" key="2">
    <source>
        <dbReference type="ARBA" id="ARBA00022475"/>
    </source>
</evidence>
<dbReference type="SMART" id="SM00382">
    <property type="entry name" value="AAA"/>
    <property type="match status" value="1"/>
</dbReference>
<dbReference type="Pfam" id="PF00005">
    <property type="entry name" value="ABC_tran"/>
    <property type="match status" value="1"/>
</dbReference>
<organism evidence="11 12">
    <name type="scientific">Aquirhabdus parva</name>
    <dbReference type="NCBI Taxonomy" id="2283318"/>
    <lineage>
        <taxon>Bacteria</taxon>
        <taxon>Pseudomonadati</taxon>
        <taxon>Pseudomonadota</taxon>
        <taxon>Gammaproteobacteria</taxon>
        <taxon>Moraxellales</taxon>
        <taxon>Moraxellaceae</taxon>
        <taxon>Aquirhabdus</taxon>
    </lineage>
</organism>
<dbReference type="InterPro" id="IPR017871">
    <property type="entry name" value="ABC_transporter-like_CS"/>
</dbReference>
<keyword evidence="7" id="KW-1278">Translocase</keyword>
<dbReference type="InterPro" id="IPR003593">
    <property type="entry name" value="AAA+_ATPase"/>
</dbReference>
<evidence type="ECO:0000256" key="5">
    <source>
        <dbReference type="ARBA" id="ARBA00022840"/>
    </source>
</evidence>
<dbReference type="Proteomes" id="UP000253940">
    <property type="component" value="Chromosome"/>
</dbReference>
<dbReference type="EMBL" id="CP031222">
    <property type="protein sequence ID" value="AXI04758.1"/>
    <property type="molecule type" value="Genomic_DNA"/>
</dbReference>
<dbReference type="SUPFAM" id="SSF52540">
    <property type="entry name" value="P-loop containing nucleoside triphosphate hydrolases"/>
    <property type="match status" value="1"/>
</dbReference>
<dbReference type="Gene3D" id="3.40.50.300">
    <property type="entry name" value="P-loop containing nucleotide triphosphate hydrolases"/>
    <property type="match status" value="1"/>
</dbReference>
<evidence type="ECO:0000313" key="12">
    <source>
        <dbReference type="Proteomes" id="UP000253940"/>
    </source>
</evidence>
<keyword evidence="2" id="KW-1003">Cell membrane</keyword>
<dbReference type="InterPro" id="IPR027417">
    <property type="entry name" value="P-loop_NTPase"/>
</dbReference>
<proteinExistence type="predicted"/>
<dbReference type="InterPro" id="IPR003439">
    <property type="entry name" value="ABC_transporter-like_ATP-bd"/>
</dbReference>
<keyword evidence="9" id="KW-0472">Membrane</keyword>
<evidence type="ECO:0000256" key="3">
    <source>
        <dbReference type="ARBA" id="ARBA00022741"/>
    </source>
</evidence>